<dbReference type="KEGG" id="smy:BJP26_03495"/>
<dbReference type="STRING" id="621456.BJP26_03495"/>
<keyword evidence="2" id="KW-1185">Reference proteome</keyword>
<accession>A0A175Y5T1</accession>
<dbReference type="Proteomes" id="UP000078460">
    <property type="component" value="Unassembled WGS sequence"/>
</dbReference>
<dbReference type="EMBL" id="LQCK02000012">
    <property type="protein sequence ID" value="KZB95320.1"/>
    <property type="molecule type" value="Genomic_DNA"/>
</dbReference>
<evidence type="ECO:0000313" key="1">
    <source>
        <dbReference type="EMBL" id="KZB95320.1"/>
    </source>
</evidence>
<sequence>MSWFQIWTVSWQVAVFLTPMMVGCAVLWLKAQFVTKADAVVEKNRVDGAFTTVRQDARAESTRIDAELASDRRERDARYERIKDQLGDHESRLKVAEAELVKPPTRHALNTELTKVVASVQGLERHIGGLSKQHDTTQEYLRMLIERGMSAE</sequence>
<gene>
    <name evidence="1" type="ORF">AVM11_03335</name>
</gene>
<proteinExistence type="predicted"/>
<organism evidence="1 2">
    <name type="scientific">Sphingomonas melonis TY</name>
    <dbReference type="NCBI Taxonomy" id="621456"/>
    <lineage>
        <taxon>Bacteria</taxon>
        <taxon>Pseudomonadati</taxon>
        <taxon>Pseudomonadota</taxon>
        <taxon>Alphaproteobacteria</taxon>
        <taxon>Sphingomonadales</taxon>
        <taxon>Sphingomonadaceae</taxon>
        <taxon>Sphingomonas</taxon>
    </lineage>
</organism>
<reference evidence="1" key="1">
    <citation type="submission" date="2016-03" db="EMBL/GenBank/DDBJ databases">
        <title>Sphingomonas melonis TY, whole genome shotgun sequencing.</title>
        <authorList>
            <person name="Wang H."/>
            <person name="Zhu P."/>
        </authorList>
    </citation>
    <scope>NUCLEOTIDE SEQUENCE [LARGE SCALE GENOMIC DNA]</scope>
    <source>
        <strain evidence="1">TY</strain>
    </source>
</reference>
<comment type="caution">
    <text evidence="1">The sequence shown here is derived from an EMBL/GenBank/DDBJ whole genome shotgun (WGS) entry which is preliminary data.</text>
</comment>
<dbReference type="AlphaFoldDB" id="A0A175Y5T1"/>
<evidence type="ECO:0000313" key="2">
    <source>
        <dbReference type="Proteomes" id="UP000078460"/>
    </source>
</evidence>
<protein>
    <submittedName>
        <fullName evidence="1">Uncharacterized protein</fullName>
    </submittedName>
</protein>
<name>A0A175Y5T1_9SPHN</name>